<accession>A0ABR4QNX6</accession>
<protein>
    <submittedName>
        <fullName evidence="2">WD repeat-containing protein 74</fullName>
    </submittedName>
</protein>
<dbReference type="InterPro" id="IPR037379">
    <property type="entry name" value="WDR74/Nsa1"/>
</dbReference>
<evidence type="ECO:0000313" key="2">
    <source>
        <dbReference type="EMBL" id="KAL5111268.1"/>
    </source>
</evidence>
<dbReference type="EMBL" id="JAKROA010000001">
    <property type="protein sequence ID" value="KAL5111268.1"/>
    <property type="molecule type" value="Genomic_DNA"/>
</dbReference>
<dbReference type="SUPFAM" id="SSF50998">
    <property type="entry name" value="Quinoprotein alcohol dehydrogenase-like"/>
    <property type="match status" value="1"/>
</dbReference>
<evidence type="ECO:0000313" key="3">
    <source>
        <dbReference type="Proteomes" id="UP001651158"/>
    </source>
</evidence>
<proteinExistence type="predicted"/>
<feature type="region of interest" description="Disordered" evidence="1">
    <location>
        <begin position="297"/>
        <end position="343"/>
    </location>
</feature>
<dbReference type="PANTHER" id="PTHR16038:SF4">
    <property type="entry name" value="WD REPEAT-CONTAINING PROTEIN 74"/>
    <property type="match status" value="1"/>
</dbReference>
<comment type="caution">
    <text evidence="2">The sequence shown here is derived from an EMBL/GenBank/DDBJ whole genome shotgun (WGS) entry which is preliminary data.</text>
</comment>
<name>A0ABR4QNX6_9CEST</name>
<dbReference type="Proteomes" id="UP001651158">
    <property type="component" value="Unassembled WGS sequence"/>
</dbReference>
<keyword evidence="3" id="KW-1185">Reference proteome</keyword>
<organism evidence="2 3">
    <name type="scientific">Taenia crassiceps</name>
    <dbReference type="NCBI Taxonomy" id="6207"/>
    <lineage>
        <taxon>Eukaryota</taxon>
        <taxon>Metazoa</taxon>
        <taxon>Spiralia</taxon>
        <taxon>Lophotrochozoa</taxon>
        <taxon>Platyhelminthes</taxon>
        <taxon>Cestoda</taxon>
        <taxon>Eucestoda</taxon>
        <taxon>Cyclophyllidea</taxon>
        <taxon>Taeniidae</taxon>
        <taxon>Taenia</taxon>
    </lineage>
</organism>
<gene>
    <name evidence="2" type="ORF">TcWFU_000893</name>
</gene>
<dbReference type="PANTHER" id="PTHR16038">
    <property type="entry name" value="NOP SEVEN ASSOCIATED PROTEIN 1"/>
    <property type="match status" value="1"/>
</dbReference>
<dbReference type="InterPro" id="IPR011047">
    <property type="entry name" value="Quinoprotein_ADH-like_sf"/>
</dbReference>
<evidence type="ECO:0000256" key="1">
    <source>
        <dbReference type="SAM" id="MobiDB-lite"/>
    </source>
</evidence>
<reference evidence="2 3" key="1">
    <citation type="journal article" date="2022" name="Front. Cell. Infect. Microbiol.">
        <title>The Genomes of Two Strains of Taenia crassiceps the Animal Model for the Study of Human Cysticercosis.</title>
        <authorList>
            <person name="Bobes R.J."/>
            <person name="Estrada K."/>
            <person name="Rios-Valencia D.G."/>
            <person name="Calderon-Gallegos A."/>
            <person name="de la Torre P."/>
            <person name="Carrero J.C."/>
            <person name="Sanchez-Flores A."/>
            <person name="Laclette J.P."/>
        </authorList>
    </citation>
    <scope>NUCLEOTIDE SEQUENCE [LARGE SCALE GENOMIC DNA]</scope>
    <source>
        <strain evidence="2">WFUcys</strain>
    </source>
</reference>
<feature type="compositionally biased region" description="Basic and acidic residues" evidence="1">
    <location>
        <begin position="321"/>
        <end position="343"/>
    </location>
</feature>
<sequence length="343" mass="37444">MSQILPFQLGSQVLVVGKASGKLEIPVASNLSVCKSYQNRMICGGKDVLFSLWDLEKPVAPVFSAKNVRPDTLDLRVPVWISDASYVEGYEDRLFVTSSKYGDFCVYDVRSGQRRPVSRSAWRVSRKQGKKLVGTGRNPAMLRDLIVTRPITSCVAYTSAPGVGLRAIAGNAIGDICQLDFRVPRASLVLDTVAEPRLKPRSVGARAAAPPERVKAYQPALGAISALVCGGAGCANLPYMMPRAVINDQPVVISASIDRFLRVYHRDSGELLTKIFAKTPISTFLIRDSAKFPMEASGVQERNNAGGLEEESDELWTSMEPLKHGDEPPVKRTRNENEASAHL</sequence>